<keyword evidence="5" id="KW-0472">Membrane</keyword>
<evidence type="ECO:0000256" key="4">
    <source>
        <dbReference type="RuleBase" id="RU369052"/>
    </source>
</evidence>
<accession>A0A2G5EWZ1</accession>
<dbReference type="Pfam" id="PF01439">
    <property type="entry name" value="Metallothio_2"/>
    <property type="match status" value="1"/>
</dbReference>
<protein>
    <recommendedName>
        <fullName evidence="4">Metallothionein-like protein</fullName>
    </recommendedName>
</protein>
<proteinExistence type="inferred from homology"/>
<keyword evidence="5" id="KW-0812">Transmembrane</keyword>
<evidence type="ECO:0000256" key="1">
    <source>
        <dbReference type="ARBA" id="ARBA00005802"/>
    </source>
</evidence>
<organism evidence="6 7">
    <name type="scientific">Aquilegia coerulea</name>
    <name type="common">Rocky mountain columbine</name>
    <dbReference type="NCBI Taxonomy" id="218851"/>
    <lineage>
        <taxon>Eukaryota</taxon>
        <taxon>Viridiplantae</taxon>
        <taxon>Streptophyta</taxon>
        <taxon>Embryophyta</taxon>
        <taxon>Tracheophyta</taxon>
        <taxon>Spermatophyta</taxon>
        <taxon>Magnoliopsida</taxon>
        <taxon>Ranunculales</taxon>
        <taxon>Ranunculaceae</taxon>
        <taxon>Thalictroideae</taxon>
        <taxon>Aquilegia</taxon>
    </lineage>
</organism>
<evidence type="ECO:0000256" key="3">
    <source>
        <dbReference type="ARBA" id="ARBA00022851"/>
    </source>
</evidence>
<dbReference type="OrthoDB" id="1111048at2759"/>
<keyword evidence="2 4" id="KW-0479">Metal-binding</keyword>
<dbReference type="EMBL" id="KZ305020">
    <property type="protein sequence ID" value="PIA60250.1"/>
    <property type="molecule type" value="Genomic_DNA"/>
</dbReference>
<dbReference type="AlphaFoldDB" id="A0A2G5EWZ1"/>
<gene>
    <name evidence="6" type="ORF">AQUCO_00300038v1</name>
</gene>
<name>A0A2G5EWZ1_AQUCA</name>
<feature type="transmembrane region" description="Helical" evidence="5">
    <location>
        <begin position="41"/>
        <end position="63"/>
    </location>
</feature>
<dbReference type="InterPro" id="IPR000347">
    <property type="entry name" value="Metalthion_15p"/>
</dbReference>
<reference evidence="6 7" key="1">
    <citation type="submission" date="2017-09" db="EMBL/GenBank/DDBJ databases">
        <title>WGS assembly of Aquilegia coerulea Goldsmith.</title>
        <authorList>
            <person name="Hodges S."/>
            <person name="Kramer E."/>
            <person name="Nordborg M."/>
            <person name="Tomkins J."/>
            <person name="Borevitz J."/>
            <person name="Derieg N."/>
            <person name="Yan J."/>
            <person name="Mihaltcheva S."/>
            <person name="Hayes R.D."/>
            <person name="Rokhsar D."/>
        </authorList>
    </citation>
    <scope>NUCLEOTIDE SEQUENCE [LARGE SCALE GENOMIC DNA]</scope>
    <source>
        <strain evidence="7">cv. Goldsmith</strain>
    </source>
</reference>
<keyword evidence="7" id="KW-1185">Reference proteome</keyword>
<evidence type="ECO:0000256" key="2">
    <source>
        <dbReference type="ARBA" id="ARBA00022723"/>
    </source>
</evidence>
<comment type="function">
    <text evidence="4">Metallothioneins have a high content of cysteine residues that bind various heavy metals.</text>
</comment>
<dbReference type="STRING" id="218851.A0A2G5EWZ1"/>
<comment type="similarity">
    <text evidence="1 4">Belongs to the metallothionein superfamily. Type 15 family.</text>
</comment>
<dbReference type="PANTHER" id="PTHR33543:SF33">
    <property type="entry name" value="METALLOTHIONEIN-LIKE PROTEIN 2B"/>
    <property type="match status" value="1"/>
</dbReference>
<evidence type="ECO:0000313" key="6">
    <source>
        <dbReference type="EMBL" id="PIA60250.1"/>
    </source>
</evidence>
<keyword evidence="5" id="KW-1133">Transmembrane helix</keyword>
<keyword evidence="3 4" id="KW-0480">Metal-thiolate cluster</keyword>
<dbReference type="InParanoid" id="A0A2G5EWZ1"/>
<dbReference type="PANTHER" id="PTHR33543">
    <property type="entry name" value="METALLOTHIONEIN-LIKE PROTEIN 2A"/>
    <property type="match status" value="1"/>
</dbReference>
<sequence length="124" mass="13889">MGVCVCVFRQKRLKYNLDGQDGPQSFYMFRWEFVHILKMHAAFWLMWCMYNCISNSFFLLLIFDVVASRCGMYPDLAEGTTSRTLLLGVAPAAKAFYEGSEMGVGAEGGCKCGDKCTCDPCSCK</sequence>
<dbReference type="Proteomes" id="UP000230069">
    <property type="component" value="Unassembled WGS sequence"/>
</dbReference>
<evidence type="ECO:0000313" key="7">
    <source>
        <dbReference type="Proteomes" id="UP000230069"/>
    </source>
</evidence>
<dbReference type="GO" id="GO:0046872">
    <property type="term" value="F:metal ion binding"/>
    <property type="evidence" value="ECO:0007669"/>
    <property type="project" value="UniProtKB-UniRule"/>
</dbReference>
<evidence type="ECO:0000256" key="5">
    <source>
        <dbReference type="SAM" id="Phobius"/>
    </source>
</evidence>